<sequence length="573" mass="58252">MTSTAKRLYDRVAGLLPSPADWRPARRSPGRDLIAGLTVAVVALPLALAFGVGSGLGAQAGLATAVVAGAIAAVFGGSNLQVSGPTGAMTVVLVPIVHSHGPGGVLAVGLLAGIVLVVLALARVGRYARYMPTPVIEGFTAGIAVVIALQQVPAALGVTGEGERVWQAAGDAVANYVRTPHPVPIVMALVVAAVMLLGARWRPAVPFSFLTVVAATVVAELTGLDVARIGTLPAGLPAPSVSFLDPGAVTSLLPAALAVAALGALESLLCASVADGMSVGERHDPDRELFGQGLANVVSPLFGGIPATAAIARTAVNVRSGARSRLASLTHAVVLAVIVFGASGLVGRIPLAALAGVLLATTVRMVEVGSLRAIARSTRGDAAVMILTFAVTVAFDLVTAVAVGVGVAIVLALRAVARSAQIEQVPLETGDHSDEERRLLAEHIVAYRFDGPLFFGAAHRFLLELSEVADVRVVILRMSRVSTIDATGAGVLGDAITRLEGRGITVLLSGIRPGHDEVLDGLGVAGHLRRDGLVFPDTPAAIAHARTLLGLQPAPSPAPVPEARHPDVPARTV</sequence>
<evidence type="ECO:0000256" key="2">
    <source>
        <dbReference type="ARBA" id="ARBA00022692"/>
    </source>
</evidence>
<feature type="transmembrane region" description="Helical" evidence="6">
    <location>
        <begin position="326"/>
        <end position="345"/>
    </location>
</feature>
<comment type="caution">
    <text evidence="8">The sequence shown here is derived from an EMBL/GenBank/DDBJ whole genome shotgun (WGS) entry which is preliminary data.</text>
</comment>
<evidence type="ECO:0000313" key="9">
    <source>
        <dbReference type="Proteomes" id="UP000316541"/>
    </source>
</evidence>
<feature type="transmembrane region" description="Helical" evidence="6">
    <location>
        <begin position="104"/>
        <end position="122"/>
    </location>
</feature>
<dbReference type="SUPFAM" id="SSF52091">
    <property type="entry name" value="SpoIIaa-like"/>
    <property type="match status" value="1"/>
</dbReference>
<dbReference type="Pfam" id="PF00916">
    <property type="entry name" value="Sulfate_transp"/>
    <property type="match status" value="1"/>
</dbReference>
<feature type="domain" description="STAS" evidence="7">
    <location>
        <begin position="442"/>
        <end position="545"/>
    </location>
</feature>
<dbReference type="AlphaFoldDB" id="A0A544Z0W8"/>
<evidence type="ECO:0000256" key="3">
    <source>
        <dbReference type="ARBA" id="ARBA00022989"/>
    </source>
</evidence>
<dbReference type="Gene3D" id="3.30.750.24">
    <property type="entry name" value="STAS domain"/>
    <property type="match status" value="1"/>
</dbReference>
<organism evidence="8 9">
    <name type="scientific">Microbispora hainanensis</name>
    <dbReference type="NCBI Taxonomy" id="568844"/>
    <lineage>
        <taxon>Bacteria</taxon>
        <taxon>Bacillati</taxon>
        <taxon>Actinomycetota</taxon>
        <taxon>Actinomycetes</taxon>
        <taxon>Streptosporangiales</taxon>
        <taxon>Streptosporangiaceae</taxon>
        <taxon>Microbispora</taxon>
    </lineage>
</organism>
<feature type="compositionally biased region" description="Basic and acidic residues" evidence="5">
    <location>
        <begin position="562"/>
        <end position="573"/>
    </location>
</feature>
<feature type="transmembrane region" description="Helical" evidence="6">
    <location>
        <begin position="56"/>
        <end position="75"/>
    </location>
</feature>
<gene>
    <name evidence="8" type="ORF">FLX08_07585</name>
</gene>
<evidence type="ECO:0000256" key="6">
    <source>
        <dbReference type="SAM" id="Phobius"/>
    </source>
</evidence>
<dbReference type="GO" id="GO:0055085">
    <property type="term" value="P:transmembrane transport"/>
    <property type="evidence" value="ECO:0007669"/>
    <property type="project" value="InterPro"/>
</dbReference>
<dbReference type="CDD" id="cd07042">
    <property type="entry name" value="STAS_SulP_like_sulfate_transporter"/>
    <property type="match status" value="1"/>
</dbReference>
<name>A0A544Z0W8_9ACTN</name>
<feature type="transmembrane region" description="Helical" evidence="6">
    <location>
        <begin position="33"/>
        <end position="50"/>
    </location>
</feature>
<dbReference type="GO" id="GO:0016020">
    <property type="term" value="C:membrane"/>
    <property type="evidence" value="ECO:0007669"/>
    <property type="project" value="UniProtKB-SubCell"/>
</dbReference>
<evidence type="ECO:0000313" key="8">
    <source>
        <dbReference type="EMBL" id="TQS22687.1"/>
    </source>
</evidence>
<keyword evidence="3 6" id="KW-1133">Transmembrane helix</keyword>
<evidence type="ECO:0000256" key="5">
    <source>
        <dbReference type="SAM" id="MobiDB-lite"/>
    </source>
</evidence>
<dbReference type="Proteomes" id="UP000316541">
    <property type="component" value="Unassembled WGS sequence"/>
</dbReference>
<feature type="transmembrane region" description="Helical" evidence="6">
    <location>
        <begin position="248"/>
        <end position="274"/>
    </location>
</feature>
<reference evidence="8 9" key="1">
    <citation type="submission" date="2019-07" db="EMBL/GenBank/DDBJ databases">
        <title>Microbispora hainanensis DSM 45428.</title>
        <authorList>
            <person name="Thawai C."/>
        </authorList>
    </citation>
    <scope>NUCLEOTIDE SEQUENCE [LARGE SCALE GENOMIC DNA]</scope>
    <source>
        <strain evidence="8 9">DSM 45428</strain>
    </source>
</reference>
<feature type="transmembrane region" description="Helical" evidence="6">
    <location>
        <begin position="383"/>
        <end position="413"/>
    </location>
</feature>
<keyword evidence="2 6" id="KW-0812">Transmembrane</keyword>
<dbReference type="PANTHER" id="PTHR11814">
    <property type="entry name" value="SULFATE TRANSPORTER"/>
    <property type="match status" value="1"/>
</dbReference>
<evidence type="ECO:0000256" key="4">
    <source>
        <dbReference type="ARBA" id="ARBA00023136"/>
    </source>
</evidence>
<evidence type="ECO:0000256" key="1">
    <source>
        <dbReference type="ARBA" id="ARBA00004141"/>
    </source>
</evidence>
<comment type="subcellular location">
    <subcellularLocation>
        <location evidence="1">Membrane</location>
        <topology evidence="1">Multi-pass membrane protein</topology>
    </subcellularLocation>
</comment>
<feature type="transmembrane region" description="Helical" evidence="6">
    <location>
        <begin position="207"/>
        <end position="227"/>
    </location>
</feature>
<evidence type="ECO:0000259" key="7">
    <source>
        <dbReference type="PROSITE" id="PS50801"/>
    </source>
</evidence>
<dbReference type="RefSeq" id="WP_142617489.1">
    <property type="nucleotide sequence ID" value="NZ_VIRM01000006.1"/>
</dbReference>
<dbReference type="InterPro" id="IPR036513">
    <property type="entry name" value="STAS_dom_sf"/>
</dbReference>
<dbReference type="PROSITE" id="PS50801">
    <property type="entry name" value="STAS"/>
    <property type="match status" value="1"/>
</dbReference>
<feature type="transmembrane region" description="Helical" evidence="6">
    <location>
        <begin position="351"/>
        <end position="371"/>
    </location>
</feature>
<protein>
    <submittedName>
        <fullName evidence="8">SulP family inorganic anion transporter</fullName>
    </submittedName>
</protein>
<dbReference type="InterPro" id="IPR002645">
    <property type="entry name" value="STAS_dom"/>
</dbReference>
<dbReference type="Pfam" id="PF01740">
    <property type="entry name" value="STAS"/>
    <property type="match status" value="1"/>
</dbReference>
<dbReference type="EMBL" id="VIRM01000006">
    <property type="protein sequence ID" value="TQS22687.1"/>
    <property type="molecule type" value="Genomic_DNA"/>
</dbReference>
<proteinExistence type="predicted"/>
<dbReference type="InterPro" id="IPR001902">
    <property type="entry name" value="SLC26A/SulP_fam"/>
</dbReference>
<keyword evidence="4 6" id="KW-0472">Membrane</keyword>
<feature type="transmembrane region" description="Helical" evidence="6">
    <location>
        <begin position="183"/>
        <end position="201"/>
    </location>
</feature>
<feature type="transmembrane region" description="Helical" evidence="6">
    <location>
        <begin position="294"/>
        <end position="314"/>
    </location>
</feature>
<dbReference type="InterPro" id="IPR011547">
    <property type="entry name" value="SLC26A/SulP_dom"/>
</dbReference>
<accession>A0A544Z0W8</accession>
<feature type="region of interest" description="Disordered" evidence="5">
    <location>
        <begin position="553"/>
        <end position="573"/>
    </location>
</feature>